<gene>
    <name evidence="3" type="ORF">AJ78_00409</name>
</gene>
<feature type="compositionally biased region" description="Polar residues" evidence="1">
    <location>
        <begin position="1"/>
        <end position="11"/>
    </location>
</feature>
<feature type="compositionally biased region" description="Low complexity" evidence="1">
    <location>
        <begin position="18"/>
        <end position="70"/>
    </location>
</feature>
<evidence type="ECO:0000259" key="2">
    <source>
        <dbReference type="Pfam" id="PF12776"/>
    </source>
</evidence>
<evidence type="ECO:0000313" key="3">
    <source>
        <dbReference type="EMBL" id="OJD19677.1"/>
    </source>
</evidence>
<feature type="compositionally biased region" description="Low complexity" evidence="1">
    <location>
        <begin position="234"/>
        <end position="247"/>
    </location>
</feature>
<protein>
    <recommendedName>
        <fullName evidence="2">Myb/SANT-like domain-containing protein</fullName>
    </recommendedName>
</protein>
<dbReference type="EMBL" id="LGRN01000006">
    <property type="protein sequence ID" value="OJD19677.1"/>
    <property type="molecule type" value="Genomic_DNA"/>
</dbReference>
<proteinExistence type="predicted"/>
<comment type="caution">
    <text evidence="3">The sequence shown here is derived from an EMBL/GenBank/DDBJ whole genome shotgun (WGS) entry which is preliminary data.</text>
</comment>
<name>A0A1J9QWK3_9EURO</name>
<feature type="region of interest" description="Disordered" evidence="1">
    <location>
        <begin position="1"/>
        <end position="77"/>
    </location>
</feature>
<feature type="region of interest" description="Disordered" evidence="1">
    <location>
        <begin position="234"/>
        <end position="259"/>
    </location>
</feature>
<dbReference type="Pfam" id="PF12776">
    <property type="entry name" value="Myb_DNA-bind_3"/>
    <property type="match status" value="1"/>
</dbReference>
<dbReference type="Proteomes" id="UP000182235">
    <property type="component" value="Unassembled WGS sequence"/>
</dbReference>
<accession>A0A1J9QWK3</accession>
<reference evidence="3 4" key="1">
    <citation type="submission" date="2015-07" db="EMBL/GenBank/DDBJ databases">
        <title>Emmonsia species relationships and genome sequence.</title>
        <authorList>
            <consortium name="The Broad Institute Genomics Platform"/>
            <person name="Cuomo C.A."/>
            <person name="Munoz J.F."/>
            <person name="Imamovic A."/>
            <person name="Priest M.E."/>
            <person name="Young S."/>
            <person name="Clay O.K."/>
            <person name="McEwen J.G."/>
        </authorList>
    </citation>
    <scope>NUCLEOTIDE SEQUENCE [LARGE SCALE GENOMIC DNA]</scope>
    <source>
        <strain evidence="3 4">UAMH 9510</strain>
    </source>
</reference>
<keyword evidence="4" id="KW-1185">Reference proteome</keyword>
<dbReference type="VEuPathDB" id="FungiDB:AJ78_00409"/>
<evidence type="ECO:0000256" key="1">
    <source>
        <dbReference type="SAM" id="MobiDB-lite"/>
    </source>
</evidence>
<dbReference type="OrthoDB" id="4195498at2759"/>
<feature type="domain" description="Myb/SANT-like" evidence="2">
    <location>
        <begin position="74"/>
        <end position="168"/>
    </location>
</feature>
<dbReference type="InterPro" id="IPR024752">
    <property type="entry name" value="Myb/SANT-like_dom"/>
</dbReference>
<dbReference type="AlphaFoldDB" id="A0A1J9QWK3"/>
<evidence type="ECO:0000313" key="4">
    <source>
        <dbReference type="Proteomes" id="UP000182235"/>
    </source>
</evidence>
<dbReference type="PANTHER" id="PTHR46929:SF3">
    <property type="entry name" value="MYB_SANT-LIKE DOMAIN-CONTAINING PROTEIN"/>
    <property type="match status" value="1"/>
</dbReference>
<dbReference type="STRING" id="1447872.A0A1J9QWK3"/>
<sequence>MDYLPDSNSLNDENDVLTASTQQPSSQSPMTPTQVPVFSTQRSISSTQQSRPTSQRSRAASQRSARQTTRSRTEWNHGMNAAMLTGLLDAKKNGWGTDNGNFKSVGWNMAVAAVKEVTSQSIIKVNCENRWRSIKRTWQLWTKHTSQTSGWTWDAARKTLQNSPDVMDTYFENHPEMEIFRHRGPANFELCEMLLSGKLATGQYATRHSALRRRFNQIINDDEEMQSISLNITPDTSIISPDDSSTPASMPEGRKRVRKERVRKERAEIYAQSIDELGSFLQRMNSEFNETMRASNIKAPERAMRFFLKEVDELLPEEWKVDGTIPYERYAKIPDIFANSAWSSVYLGFSDSSIEQRRGFIMNLLS</sequence>
<organism evidence="3 4">
    <name type="scientific">Emergomyces pasteurianus Ep9510</name>
    <dbReference type="NCBI Taxonomy" id="1447872"/>
    <lineage>
        <taxon>Eukaryota</taxon>
        <taxon>Fungi</taxon>
        <taxon>Dikarya</taxon>
        <taxon>Ascomycota</taxon>
        <taxon>Pezizomycotina</taxon>
        <taxon>Eurotiomycetes</taxon>
        <taxon>Eurotiomycetidae</taxon>
        <taxon>Onygenales</taxon>
        <taxon>Ajellomycetaceae</taxon>
        <taxon>Emergomyces</taxon>
    </lineage>
</organism>
<dbReference type="PANTHER" id="PTHR46929">
    <property type="entry name" value="EXPRESSED PROTEIN"/>
    <property type="match status" value="1"/>
</dbReference>